<dbReference type="EMBL" id="VSSQ01000455">
    <property type="protein sequence ID" value="MPL95123.1"/>
    <property type="molecule type" value="Genomic_DNA"/>
</dbReference>
<accession>A0A644VXS5</accession>
<comment type="caution">
    <text evidence="2">The sequence shown here is derived from an EMBL/GenBank/DDBJ whole genome shotgun (WGS) entry which is preliminary data.</text>
</comment>
<organism evidence="2">
    <name type="scientific">bioreactor metagenome</name>
    <dbReference type="NCBI Taxonomy" id="1076179"/>
    <lineage>
        <taxon>unclassified sequences</taxon>
        <taxon>metagenomes</taxon>
        <taxon>ecological metagenomes</taxon>
    </lineage>
</organism>
<protein>
    <submittedName>
        <fullName evidence="2">Uncharacterized protein</fullName>
    </submittedName>
</protein>
<sequence>MGEDAVLFDIPRGEKGFCDAVAGDAGCSLTDDGNHVLRRHGEVDAGEPGRFCKTLEVAVHGERPAAVGPNGIEDSDPSLDGEIGKRKRCAGPLDKFSIEITE</sequence>
<evidence type="ECO:0000256" key="1">
    <source>
        <dbReference type="SAM" id="MobiDB-lite"/>
    </source>
</evidence>
<reference evidence="2" key="1">
    <citation type="submission" date="2019-08" db="EMBL/GenBank/DDBJ databases">
        <authorList>
            <person name="Kucharzyk K."/>
            <person name="Murdoch R.W."/>
            <person name="Higgins S."/>
            <person name="Loffler F."/>
        </authorList>
    </citation>
    <scope>NUCLEOTIDE SEQUENCE</scope>
</reference>
<dbReference type="AlphaFoldDB" id="A0A644VXS5"/>
<evidence type="ECO:0000313" key="2">
    <source>
        <dbReference type="EMBL" id="MPL95123.1"/>
    </source>
</evidence>
<feature type="region of interest" description="Disordered" evidence="1">
    <location>
        <begin position="65"/>
        <end position="84"/>
    </location>
</feature>
<name>A0A644VXS5_9ZZZZ</name>
<proteinExistence type="predicted"/>
<gene>
    <name evidence="2" type="ORF">SDC9_41289</name>
</gene>